<dbReference type="Proteomes" id="UP000267096">
    <property type="component" value="Unassembled WGS sequence"/>
</dbReference>
<dbReference type="EMBL" id="UYRR01031485">
    <property type="protein sequence ID" value="VDK50466.1"/>
    <property type="molecule type" value="Genomic_DNA"/>
</dbReference>
<sequence>MPWSAKKLSSHWPHMMAEDLQSDQSEAASANVLLLFPSFQIRLPLRSYAVPYAVLLSATFVAGGERMEQCTSNVSDNDNFLNSATQQEYGNCSAFRRQLETGTLDNSLVSVNKPNFQVTAMHSKACLHVVMKHSTITQIQRIEQQQQCVIGFMFRLEEAIRQTPF</sequence>
<evidence type="ECO:0000313" key="3">
    <source>
        <dbReference type="WBParaSite" id="ASIM_0001431301-mRNA-1"/>
    </source>
</evidence>
<reference evidence="1 2" key="2">
    <citation type="submission" date="2018-11" db="EMBL/GenBank/DDBJ databases">
        <authorList>
            <consortium name="Pathogen Informatics"/>
        </authorList>
    </citation>
    <scope>NUCLEOTIDE SEQUENCE [LARGE SCALE GENOMIC DNA]</scope>
</reference>
<evidence type="ECO:0000313" key="2">
    <source>
        <dbReference type="Proteomes" id="UP000267096"/>
    </source>
</evidence>
<dbReference type="AlphaFoldDB" id="A0A0M3K0H5"/>
<name>A0A0M3K0H5_ANISI</name>
<evidence type="ECO:0000313" key="1">
    <source>
        <dbReference type="EMBL" id="VDK50466.1"/>
    </source>
</evidence>
<protein>
    <submittedName>
        <fullName evidence="1 3">Uncharacterized protein</fullName>
    </submittedName>
</protein>
<reference evidence="3" key="1">
    <citation type="submission" date="2017-02" db="UniProtKB">
        <authorList>
            <consortium name="WormBaseParasite"/>
        </authorList>
    </citation>
    <scope>IDENTIFICATION</scope>
</reference>
<dbReference type="WBParaSite" id="ASIM_0001431301-mRNA-1">
    <property type="protein sequence ID" value="ASIM_0001431301-mRNA-1"/>
    <property type="gene ID" value="ASIM_0001431301"/>
</dbReference>
<proteinExistence type="predicted"/>
<accession>A0A0M3K0H5</accession>
<gene>
    <name evidence="1" type="ORF">ASIM_LOCUS13741</name>
</gene>
<keyword evidence="2" id="KW-1185">Reference proteome</keyword>
<organism evidence="3">
    <name type="scientific">Anisakis simplex</name>
    <name type="common">Herring worm</name>
    <dbReference type="NCBI Taxonomy" id="6269"/>
    <lineage>
        <taxon>Eukaryota</taxon>
        <taxon>Metazoa</taxon>
        <taxon>Ecdysozoa</taxon>
        <taxon>Nematoda</taxon>
        <taxon>Chromadorea</taxon>
        <taxon>Rhabditida</taxon>
        <taxon>Spirurina</taxon>
        <taxon>Ascaridomorpha</taxon>
        <taxon>Ascaridoidea</taxon>
        <taxon>Anisakidae</taxon>
        <taxon>Anisakis</taxon>
        <taxon>Anisakis simplex complex</taxon>
    </lineage>
</organism>